<gene>
    <name evidence="2" type="ORF">K435DRAFT_727495</name>
</gene>
<dbReference type="Proteomes" id="UP000297245">
    <property type="component" value="Unassembled WGS sequence"/>
</dbReference>
<dbReference type="Gene3D" id="3.30.420.10">
    <property type="entry name" value="Ribonuclease H-like superfamily/Ribonuclease H"/>
    <property type="match status" value="1"/>
</dbReference>
<dbReference type="AlphaFoldDB" id="A0A4S8LPR9"/>
<evidence type="ECO:0000313" key="2">
    <source>
        <dbReference type="EMBL" id="THU91181.1"/>
    </source>
</evidence>
<protein>
    <recommendedName>
        <fullName evidence="1">3'-5' exonuclease domain-containing protein</fullName>
    </recommendedName>
</protein>
<feature type="domain" description="3'-5' exonuclease" evidence="1">
    <location>
        <begin position="31"/>
        <end position="145"/>
    </location>
</feature>
<proteinExistence type="predicted"/>
<dbReference type="InterPro" id="IPR002562">
    <property type="entry name" value="3'-5'_exonuclease_dom"/>
</dbReference>
<organism evidence="2 3">
    <name type="scientific">Dendrothele bispora (strain CBS 962.96)</name>
    <dbReference type="NCBI Taxonomy" id="1314807"/>
    <lineage>
        <taxon>Eukaryota</taxon>
        <taxon>Fungi</taxon>
        <taxon>Dikarya</taxon>
        <taxon>Basidiomycota</taxon>
        <taxon>Agaricomycotina</taxon>
        <taxon>Agaricomycetes</taxon>
        <taxon>Agaricomycetidae</taxon>
        <taxon>Agaricales</taxon>
        <taxon>Agaricales incertae sedis</taxon>
        <taxon>Dendrothele</taxon>
    </lineage>
</organism>
<dbReference type="GO" id="GO:0008408">
    <property type="term" value="F:3'-5' exonuclease activity"/>
    <property type="evidence" value="ECO:0007669"/>
    <property type="project" value="InterPro"/>
</dbReference>
<evidence type="ECO:0000313" key="3">
    <source>
        <dbReference type="Proteomes" id="UP000297245"/>
    </source>
</evidence>
<keyword evidence="3" id="KW-1185">Reference proteome</keyword>
<evidence type="ECO:0000259" key="1">
    <source>
        <dbReference type="Pfam" id="PF01612"/>
    </source>
</evidence>
<dbReference type="Pfam" id="PF01612">
    <property type="entry name" value="DNA_pol_A_exo1"/>
    <property type="match status" value="1"/>
</dbReference>
<dbReference type="InterPro" id="IPR012337">
    <property type="entry name" value="RNaseH-like_sf"/>
</dbReference>
<dbReference type="GO" id="GO:0006139">
    <property type="term" value="P:nucleobase-containing compound metabolic process"/>
    <property type="evidence" value="ECO:0007669"/>
    <property type="project" value="InterPro"/>
</dbReference>
<name>A0A4S8LPR9_DENBC</name>
<accession>A0A4S8LPR9</accession>
<dbReference type="InterPro" id="IPR052144">
    <property type="entry name" value="piRNA_biogenesis_EXD1"/>
</dbReference>
<reference evidence="2 3" key="1">
    <citation type="journal article" date="2019" name="Nat. Ecol. Evol.">
        <title>Megaphylogeny resolves global patterns of mushroom evolution.</title>
        <authorList>
            <person name="Varga T."/>
            <person name="Krizsan K."/>
            <person name="Foldi C."/>
            <person name="Dima B."/>
            <person name="Sanchez-Garcia M."/>
            <person name="Sanchez-Ramirez S."/>
            <person name="Szollosi G.J."/>
            <person name="Szarkandi J.G."/>
            <person name="Papp V."/>
            <person name="Albert L."/>
            <person name="Andreopoulos W."/>
            <person name="Angelini C."/>
            <person name="Antonin V."/>
            <person name="Barry K.W."/>
            <person name="Bougher N.L."/>
            <person name="Buchanan P."/>
            <person name="Buyck B."/>
            <person name="Bense V."/>
            <person name="Catcheside P."/>
            <person name="Chovatia M."/>
            <person name="Cooper J."/>
            <person name="Damon W."/>
            <person name="Desjardin D."/>
            <person name="Finy P."/>
            <person name="Geml J."/>
            <person name="Haridas S."/>
            <person name="Hughes K."/>
            <person name="Justo A."/>
            <person name="Karasinski D."/>
            <person name="Kautmanova I."/>
            <person name="Kiss B."/>
            <person name="Kocsube S."/>
            <person name="Kotiranta H."/>
            <person name="LaButti K.M."/>
            <person name="Lechner B.E."/>
            <person name="Liimatainen K."/>
            <person name="Lipzen A."/>
            <person name="Lukacs Z."/>
            <person name="Mihaltcheva S."/>
            <person name="Morgado L.N."/>
            <person name="Niskanen T."/>
            <person name="Noordeloos M.E."/>
            <person name="Ohm R.A."/>
            <person name="Ortiz-Santana B."/>
            <person name="Ovrebo C."/>
            <person name="Racz N."/>
            <person name="Riley R."/>
            <person name="Savchenko A."/>
            <person name="Shiryaev A."/>
            <person name="Soop K."/>
            <person name="Spirin V."/>
            <person name="Szebenyi C."/>
            <person name="Tomsovsky M."/>
            <person name="Tulloss R.E."/>
            <person name="Uehling J."/>
            <person name="Grigoriev I.V."/>
            <person name="Vagvolgyi C."/>
            <person name="Papp T."/>
            <person name="Martin F.M."/>
            <person name="Miettinen O."/>
            <person name="Hibbett D.S."/>
            <person name="Nagy L.G."/>
        </authorList>
    </citation>
    <scope>NUCLEOTIDE SEQUENCE [LARGE SCALE GENOMIC DNA]</scope>
    <source>
        <strain evidence="2 3">CBS 962.96</strain>
    </source>
</reference>
<dbReference type="OrthoDB" id="26838at2759"/>
<dbReference type="InterPro" id="IPR036397">
    <property type="entry name" value="RNaseH_sf"/>
</dbReference>
<dbReference type="PANTHER" id="PTHR46628">
    <property type="entry name" value="PIRNA BIOGENESIS PROTEIN EXD1"/>
    <property type="match status" value="1"/>
</dbReference>
<dbReference type="GO" id="GO:1990923">
    <property type="term" value="C:PET complex"/>
    <property type="evidence" value="ECO:0007669"/>
    <property type="project" value="TreeGrafter"/>
</dbReference>
<sequence>MSSYSDLTSLFKSLSLPSDTPSKQSSSFTLCKDNDSVRTAIDTLSSYSTIVLDCEGSSLGNQGGRLSLVCLRTIPTVSSGPNSTARTFVFDAVSLSKEELQPLLDDVIGSDAIQKVVFDGRMDYSAFFFEYDTRIRNILDLQLADLQSRTLRGESKMSQTNRLTGYLLRSEVNAGRHVRYGHVQMIGGISRCLKDHNLLVQDKAHLDHLRWLERPLPTHYLSYAAHDVYIISVIYEHFLKRGYLNNSDTLAAQSTRYASIWENDQPREEDIYRRNPLLPLEILSVPTGTGATDRICDGCNRKLTRSSFQGINGTKCWVCMTVDVSENSKEERARFRGGNRRRN</sequence>
<dbReference type="PANTHER" id="PTHR46628:SF1">
    <property type="entry name" value="PIRNA BIOGENESIS PROTEIN EXD1"/>
    <property type="match status" value="1"/>
</dbReference>
<dbReference type="SUPFAM" id="SSF53098">
    <property type="entry name" value="Ribonuclease H-like"/>
    <property type="match status" value="1"/>
</dbReference>
<dbReference type="GO" id="GO:0003676">
    <property type="term" value="F:nucleic acid binding"/>
    <property type="evidence" value="ECO:0007669"/>
    <property type="project" value="InterPro"/>
</dbReference>
<dbReference type="EMBL" id="ML179313">
    <property type="protein sequence ID" value="THU91181.1"/>
    <property type="molecule type" value="Genomic_DNA"/>
</dbReference>